<feature type="region of interest" description="Disordered" evidence="1">
    <location>
        <begin position="568"/>
        <end position="695"/>
    </location>
</feature>
<keyword evidence="3" id="KW-1185">Reference proteome</keyword>
<feature type="compositionally biased region" description="Low complexity" evidence="1">
    <location>
        <begin position="929"/>
        <end position="975"/>
    </location>
</feature>
<feature type="region of interest" description="Disordered" evidence="1">
    <location>
        <begin position="851"/>
        <end position="1004"/>
    </location>
</feature>
<dbReference type="RefSeq" id="XP_018272269.1">
    <property type="nucleotide sequence ID" value="XM_018416254.1"/>
</dbReference>
<evidence type="ECO:0000256" key="1">
    <source>
        <dbReference type="SAM" id="MobiDB-lite"/>
    </source>
</evidence>
<gene>
    <name evidence="2" type="ORF">RHOBADRAFT_52258</name>
</gene>
<dbReference type="Proteomes" id="UP000053890">
    <property type="component" value="Unassembled WGS sequence"/>
</dbReference>
<accession>A0A194S6U9</accession>
<evidence type="ECO:0008006" key="4">
    <source>
        <dbReference type="Google" id="ProtNLM"/>
    </source>
</evidence>
<feature type="compositionally biased region" description="Low complexity" evidence="1">
    <location>
        <begin position="262"/>
        <end position="285"/>
    </location>
</feature>
<feature type="compositionally biased region" description="Basic and acidic residues" evidence="1">
    <location>
        <begin position="889"/>
        <end position="898"/>
    </location>
</feature>
<dbReference type="EMBL" id="KQ474076">
    <property type="protein sequence ID" value="KPV76220.1"/>
    <property type="molecule type" value="Genomic_DNA"/>
</dbReference>
<feature type="region of interest" description="Disordered" evidence="1">
    <location>
        <begin position="1"/>
        <end position="372"/>
    </location>
</feature>
<dbReference type="GeneID" id="28976702"/>
<dbReference type="OrthoDB" id="5529571at2759"/>
<feature type="region of interest" description="Disordered" evidence="1">
    <location>
        <begin position="767"/>
        <end position="839"/>
    </location>
</feature>
<feature type="compositionally biased region" description="Low complexity" evidence="1">
    <location>
        <begin position="851"/>
        <end position="860"/>
    </location>
</feature>
<feature type="region of interest" description="Disordered" evidence="1">
    <location>
        <begin position="1059"/>
        <end position="1108"/>
    </location>
</feature>
<name>A0A194S6U9_RHOGW</name>
<feature type="compositionally biased region" description="Pro residues" evidence="1">
    <location>
        <begin position="20"/>
        <end position="32"/>
    </location>
</feature>
<feature type="compositionally biased region" description="Basic and acidic residues" evidence="1">
    <location>
        <begin position="396"/>
        <end position="407"/>
    </location>
</feature>
<dbReference type="STRING" id="578459.A0A194S6U9"/>
<dbReference type="OMA" id="AWHTAPW"/>
<feature type="region of interest" description="Disordered" evidence="1">
    <location>
        <begin position="390"/>
        <end position="424"/>
    </location>
</feature>
<reference evidence="2 3" key="1">
    <citation type="journal article" date="2015" name="Front. Microbiol.">
        <title>Genome sequence of the plant growth promoting endophytic yeast Rhodotorula graminis WP1.</title>
        <authorList>
            <person name="Firrincieli A."/>
            <person name="Otillar R."/>
            <person name="Salamov A."/>
            <person name="Schmutz J."/>
            <person name="Khan Z."/>
            <person name="Redman R.S."/>
            <person name="Fleck N.D."/>
            <person name="Lindquist E."/>
            <person name="Grigoriev I.V."/>
            <person name="Doty S.L."/>
        </authorList>
    </citation>
    <scope>NUCLEOTIDE SEQUENCE [LARGE SCALE GENOMIC DNA]</scope>
    <source>
        <strain evidence="2 3">WP1</strain>
    </source>
</reference>
<feature type="compositionally biased region" description="Polar residues" evidence="1">
    <location>
        <begin position="899"/>
        <end position="908"/>
    </location>
</feature>
<protein>
    <recommendedName>
        <fullName evidence="4">Proteophosphoglycan ppg4</fullName>
    </recommendedName>
</protein>
<sequence>MATSARPSHVPLPARDPATRPAPPADVPPTPSAFPALPAHSQGPQADTAHDDHPHPHPQPTQPGISYAKVSKHLLPPSNAPQGTSLPPPPPQPPKLSSHNSKERLQPSQNGRDSPYARGTPSSATSSSSANKPRAKANRGSNAHGQGPNKPAVNGKPVANWVPEKVGVHAPAVHSRAASSSGIPAPVSTSTSPATSTAGPTDPPMHTVGKKRRQTLRKVLPPTSSKLSPFAASFDFVPGGGPSLGAPVTPQPQPDAHEQRDSSSPPASSSSSSAPASGDEGAASAGERELLTAAEQRAIQQTVGSAGAQGDDFRKKGFSATDAEGAVESAGAEPGMQSAGADKSTSLSIAEDEAPRRRAEAASLEVEQPREDRPLGAFLDEAFVHASGAFAPLSLPEHEGRDADPERTQPQVRPADELRIPGAVDASPVANLEWRDKQGWWSEGYDPLAAAPAVGAGAAEDVEPEREQAHEPALAEPAIESAQAHDYEPILRFPAWSPAAAAGSSSADEGRIARDLVKDGGSPTPLSTFLDSAFVDSAAERLVAQDGADGVDDSKPDGSSLLSEQELRDIASTVGSAGAQGDGFVKPGFTEADRQGAEEAAGNEAADQSAQGYKPSAQKEEEVVVVDVASQAEAEQPAPVDAARSPTPSPSPSSSPAPAADIEPVEAATSTEAPVAPAVVDSPSSPAPTTPSALSSFLSSSFAAPLETGWTAFEPLDERRAEALAAAGPLSPSQVDPNDFPTSAEAVAAMPRLDDVLDVDIDAEGKVVPEVEGAEPQQETSSTPVVAEDTKEEKRGWWNADEPASAPVHEQHADGSSLLSAAEQRDVASTVGSAGAQGDEFTKKSFAAADAEGAQVAGGADPAQQSAGVGATSVPGAEEGAAGTGPSEDEVKAAEDAQARSSGTQTPLGSFLGQAFSGEPSSATEAPVASTSTAAEPAFSSFASTSTPAVSSPPAAAPAAQRSSSRSPSRSRSPSPSRPARRTADNDGDDDDEGAPPHKSADSAPSLTLAIASAWHTAPWTRKMWAVLASVAINVGCRFGELFARNFIGVRLGWPLGGSSSSSSSGARANTSGVGLRAAGGRRADVPGHAGAKTAVEAAGEAVREAAE</sequence>
<proteinExistence type="predicted"/>
<evidence type="ECO:0000313" key="2">
    <source>
        <dbReference type="EMBL" id="KPV76220.1"/>
    </source>
</evidence>
<evidence type="ECO:0000313" key="3">
    <source>
        <dbReference type="Proteomes" id="UP000053890"/>
    </source>
</evidence>
<feature type="compositionally biased region" description="Low complexity" evidence="1">
    <location>
        <begin position="184"/>
        <end position="200"/>
    </location>
</feature>
<feature type="region of interest" description="Disordered" evidence="1">
    <location>
        <begin position="499"/>
        <end position="528"/>
    </location>
</feature>
<feature type="compositionally biased region" description="Basic and acidic residues" evidence="1">
    <location>
        <begin position="508"/>
        <end position="518"/>
    </location>
</feature>
<feature type="region of interest" description="Disordered" evidence="1">
    <location>
        <begin position="453"/>
        <end position="475"/>
    </location>
</feature>
<feature type="compositionally biased region" description="Low complexity" evidence="1">
    <location>
        <begin position="673"/>
        <end position="684"/>
    </location>
</feature>
<organism evidence="2 3">
    <name type="scientific">Rhodotorula graminis (strain WP1)</name>
    <dbReference type="NCBI Taxonomy" id="578459"/>
    <lineage>
        <taxon>Eukaryota</taxon>
        <taxon>Fungi</taxon>
        <taxon>Dikarya</taxon>
        <taxon>Basidiomycota</taxon>
        <taxon>Pucciniomycotina</taxon>
        <taxon>Microbotryomycetes</taxon>
        <taxon>Sporidiobolales</taxon>
        <taxon>Sporidiobolaceae</taxon>
        <taxon>Rhodotorula</taxon>
    </lineage>
</organism>
<dbReference type="AlphaFoldDB" id="A0A194S6U9"/>